<dbReference type="Gene3D" id="3.40.250.10">
    <property type="entry name" value="Rhodanese-like domain"/>
    <property type="match status" value="1"/>
</dbReference>
<dbReference type="GO" id="GO:0008641">
    <property type="term" value="F:ubiquitin-like modifier activating enzyme activity"/>
    <property type="evidence" value="ECO:0007669"/>
    <property type="project" value="InterPro"/>
</dbReference>
<dbReference type="InterPro" id="IPR036873">
    <property type="entry name" value="Rhodanese-like_dom_sf"/>
</dbReference>
<reference evidence="15 16" key="1">
    <citation type="submission" date="2019-12" db="EMBL/GenBank/DDBJ databases">
        <authorList>
            <person name="Li J."/>
        </authorList>
    </citation>
    <scope>NUCLEOTIDE SEQUENCE [LARGE SCALE GENOMIC DNA]</scope>
    <source>
        <strain evidence="15 16">HL2-2</strain>
    </source>
</reference>
<evidence type="ECO:0000313" key="16">
    <source>
        <dbReference type="Proteomes" id="UP000478208"/>
    </source>
</evidence>
<evidence type="ECO:0000313" key="15">
    <source>
        <dbReference type="EMBL" id="MUU79144.1"/>
    </source>
</evidence>
<keyword evidence="3" id="KW-0547">Nucleotide-binding</keyword>
<dbReference type="CDD" id="cd00757">
    <property type="entry name" value="ThiF_MoeB_HesA_family"/>
    <property type="match status" value="1"/>
</dbReference>
<dbReference type="EC" id="2.7.7.80" evidence="8"/>
<evidence type="ECO:0000256" key="10">
    <source>
        <dbReference type="ARBA" id="ARBA00075110"/>
    </source>
</evidence>
<comment type="caution">
    <text evidence="15">The sequence shown here is derived from an EMBL/GenBank/DDBJ whole genome shotgun (WGS) entry which is preliminary data.</text>
</comment>
<dbReference type="SMART" id="SM00450">
    <property type="entry name" value="RHOD"/>
    <property type="match status" value="1"/>
</dbReference>
<evidence type="ECO:0000256" key="1">
    <source>
        <dbReference type="ARBA" id="ARBA00009919"/>
    </source>
</evidence>
<dbReference type="RefSeq" id="WP_157364215.1">
    <property type="nucleotide sequence ID" value="NZ_WOWS01000004.1"/>
</dbReference>
<dbReference type="InterPro" id="IPR045886">
    <property type="entry name" value="ThiF/MoeB/HesA"/>
</dbReference>
<dbReference type="GO" id="GO:0004792">
    <property type="term" value="F:thiosulfate-cyanide sulfurtransferase activity"/>
    <property type="evidence" value="ECO:0007669"/>
    <property type="project" value="TreeGrafter"/>
</dbReference>
<dbReference type="Pfam" id="PF00899">
    <property type="entry name" value="ThiF"/>
    <property type="match status" value="1"/>
</dbReference>
<keyword evidence="16" id="KW-1185">Reference proteome</keyword>
<feature type="domain" description="Rhodanese" evidence="14">
    <location>
        <begin position="260"/>
        <end position="348"/>
    </location>
</feature>
<protein>
    <recommendedName>
        <fullName evidence="9">Molybdopterin-synthase adenylyltransferase</fullName>
        <ecNumber evidence="8">2.7.7.80</ecNumber>
    </recommendedName>
    <alternativeName>
        <fullName evidence="12">MoaD protein adenylase</fullName>
    </alternativeName>
    <alternativeName>
        <fullName evidence="10">Molybdopterin-converting factor subunit 1 adenylase</fullName>
    </alternativeName>
    <alternativeName>
        <fullName evidence="11">Sulfur carrier protein MoaD adenylyltransferase</fullName>
    </alternativeName>
</protein>
<dbReference type="GO" id="GO:0008146">
    <property type="term" value="F:sulfotransferase activity"/>
    <property type="evidence" value="ECO:0007669"/>
    <property type="project" value="TreeGrafter"/>
</dbReference>
<dbReference type="InterPro" id="IPR001763">
    <property type="entry name" value="Rhodanese-like_dom"/>
</dbReference>
<evidence type="ECO:0000256" key="12">
    <source>
        <dbReference type="ARBA" id="ARBA00078531"/>
    </source>
</evidence>
<dbReference type="InterPro" id="IPR035985">
    <property type="entry name" value="Ubiquitin-activating_enz"/>
</dbReference>
<keyword evidence="4" id="KW-0067">ATP-binding</keyword>
<proteinExistence type="inferred from homology"/>
<keyword evidence="2" id="KW-0808">Transferase</keyword>
<keyword evidence="13" id="KW-0812">Transmembrane</keyword>
<evidence type="ECO:0000256" key="2">
    <source>
        <dbReference type="ARBA" id="ARBA00022679"/>
    </source>
</evidence>
<dbReference type="GO" id="GO:0061605">
    <property type="term" value="F:molybdopterin-synthase adenylyltransferase activity"/>
    <property type="evidence" value="ECO:0007669"/>
    <property type="project" value="UniProtKB-EC"/>
</dbReference>
<dbReference type="GO" id="GO:0005829">
    <property type="term" value="C:cytosol"/>
    <property type="evidence" value="ECO:0007669"/>
    <property type="project" value="TreeGrafter"/>
</dbReference>
<comment type="function">
    <text evidence="6">Catalyzes the adenylation by ATP of the carboxyl group of the C-terminal glycine of sulfur carrier protein MoaD.</text>
</comment>
<evidence type="ECO:0000256" key="11">
    <source>
        <dbReference type="ARBA" id="ARBA00075328"/>
    </source>
</evidence>
<evidence type="ECO:0000256" key="6">
    <source>
        <dbReference type="ARBA" id="ARBA00055169"/>
    </source>
</evidence>
<dbReference type="PROSITE" id="PS50206">
    <property type="entry name" value="RHODANESE_3"/>
    <property type="match status" value="1"/>
</dbReference>
<dbReference type="PANTHER" id="PTHR10953">
    <property type="entry name" value="UBIQUITIN-ACTIVATING ENZYME E1"/>
    <property type="match status" value="1"/>
</dbReference>
<evidence type="ECO:0000256" key="9">
    <source>
        <dbReference type="ARBA" id="ARBA00073635"/>
    </source>
</evidence>
<dbReference type="PANTHER" id="PTHR10953:SF102">
    <property type="entry name" value="ADENYLYLTRANSFERASE AND SULFURTRANSFERASE MOCS3"/>
    <property type="match status" value="1"/>
</dbReference>
<evidence type="ECO:0000256" key="8">
    <source>
        <dbReference type="ARBA" id="ARBA00066884"/>
    </source>
</evidence>
<name>A0A6L6UEE6_9FLAO</name>
<dbReference type="AlphaFoldDB" id="A0A6L6UEE6"/>
<dbReference type="InterPro" id="IPR000594">
    <property type="entry name" value="ThiF_NAD_FAD-bd"/>
</dbReference>
<dbReference type="SUPFAM" id="SSF69572">
    <property type="entry name" value="Activating enzymes of the ubiquitin-like proteins"/>
    <property type="match status" value="1"/>
</dbReference>
<comment type="subunit">
    <text evidence="7">Homodimer. Forms a stable heterotetrameric complex of 2 MoeB and 2 MoaD during adenylation of MoaD.</text>
</comment>
<keyword evidence="13" id="KW-0472">Membrane</keyword>
<feature type="transmembrane region" description="Helical" evidence="13">
    <location>
        <begin position="24"/>
        <end position="43"/>
    </location>
</feature>
<accession>A0A6L6UEE6</accession>
<gene>
    <name evidence="15" type="ORF">GN138_11865</name>
</gene>
<dbReference type="Proteomes" id="UP000478208">
    <property type="component" value="Unassembled WGS sequence"/>
</dbReference>
<organism evidence="15 16">
    <name type="scientific">Winogradskyella endarachnes</name>
    <dbReference type="NCBI Taxonomy" id="2681965"/>
    <lineage>
        <taxon>Bacteria</taxon>
        <taxon>Pseudomonadati</taxon>
        <taxon>Bacteroidota</taxon>
        <taxon>Flavobacteriia</taxon>
        <taxon>Flavobacteriales</taxon>
        <taxon>Flavobacteriaceae</taxon>
        <taxon>Winogradskyella</taxon>
    </lineage>
</organism>
<dbReference type="Gene3D" id="3.40.50.720">
    <property type="entry name" value="NAD(P)-binding Rossmann-like Domain"/>
    <property type="match status" value="1"/>
</dbReference>
<evidence type="ECO:0000256" key="3">
    <source>
        <dbReference type="ARBA" id="ARBA00022741"/>
    </source>
</evidence>
<evidence type="ECO:0000256" key="5">
    <source>
        <dbReference type="ARBA" id="ARBA00052218"/>
    </source>
</evidence>
<dbReference type="Pfam" id="PF00581">
    <property type="entry name" value="Rhodanese"/>
    <property type="match status" value="1"/>
</dbReference>
<keyword evidence="13" id="KW-1133">Transmembrane helix</keyword>
<comment type="catalytic activity">
    <reaction evidence="5">
        <text>[molybdopterin-synthase sulfur-carrier protein]-C-terminal Gly-Gly + ATP + H(+) = [molybdopterin-synthase sulfur-carrier protein]-C-terminal Gly-Gly-AMP + diphosphate</text>
        <dbReference type="Rhea" id="RHEA:43616"/>
        <dbReference type="Rhea" id="RHEA-COMP:12159"/>
        <dbReference type="Rhea" id="RHEA-COMP:12202"/>
        <dbReference type="ChEBI" id="CHEBI:15378"/>
        <dbReference type="ChEBI" id="CHEBI:30616"/>
        <dbReference type="ChEBI" id="CHEBI:33019"/>
        <dbReference type="ChEBI" id="CHEBI:90618"/>
        <dbReference type="ChEBI" id="CHEBI:90778"/>
        <dbReference type="EC" id="2.7.7.80"/>
    </reaction>
</comment>
<sequence length="350" mass="39256">MERYNRQIQLPQVGKTGQQKLKDAKILVVGAGGLGCAILPYLAASGIENIGIIDGDTIEETNLQRQILYTEKAIKQQKVVVAKQQLKALNSNVNIEIYNYYLSGKNALEIFKNYDIIIDATDSIQTRYLINDACIITNKPFVYGSIYRFEGQVSVFNYKNGPTYRCLFKNDKAKVTNCETVGVLGTTVGLIGMLQANEVIKMILEIGDVLSGKLLVYNTLNNAQNGINFKKSETKIIDEAFFNSEYKTHKIEAVCVNEAISQNLIFIDVRELHETPKITVPNGVQIPLSILETKIKNLNKNENYAVYCQSGKRSIEAIKLLKNHQFQNVKNIEGGVISMQQNINNEKSIY</sequence>
<evidence type="ECO:0000256" key="13">
    <source>
        <dbReference type="SAM" id="Phobius"/>
    </source>
</evidence>
<dbReference type="CDD" id="cd00158">
    <property type="entry name" value="RHOD"/>
    <property type="match status" value="1"/>
</dbReference>
<comment type="similarity">
    <text evidence="1">Belongs to the HesA/MoeB/ThiF family.</text>
</comment>
<dbReference type="GO" id="GO:0005524">
    <property type="term" value="F:ATP binding"/>
    <property type="evidence" value="ECO:0007669"/>
    <property type="project" value="UniProtKB-KW"/>
</dbReference>
<dbReference type="EMBL" id="WOWS01000004">
    <property type="protein sequence ID" value="MUU79144.1"/>
    <property type="molecule type" value="Genomic_DNA"/>
</dbReference>
<evidence type="ECO:0000256" key="7">
    <source>
        <dbReference type="ARBA" id="ARBA00063809"/>
    </source>
</evidence>
<dbReference type="FunFam" id="3.40.50.720:FF:000033">
    <property type="entry name" value="Adenylyltransferase and sulfurtransferase MOCS3"/>
    <property type="match status" value="1"/>
</dbReference>
<evidence type="ECO:0000259" key="14">
    <source>
        <dbReference type="PROSITE" id="PS50206"/>
    </source>
</evidence>
<evidence type="ECO:0000256" key="4">
    <source>
        <dbReference type="ARBA" id="ARBA00022840"/>
    </source>
</evidence>